<dbReference type="SUPFAM" id="SSF52091">
    <property type="entry name" value="SpoIIaa-like"/>
    <property type="match status" value="1"/>
</dbReference>
<dbReference type="Pfam" id="PF13185">
    <property type="entry name" value="GAF_2"/>
    <property type="match status" value="1"/>
</dbReference>
<dbReference type="InterPro" id="IPR003594">
    <property type="entry name" value="HATPase_dom"/>
</dbReference>
<organism evidence="5 6">
    <name type="scientific">Kutzneria buriramensis</name>
    <dbReference type="NCBI Taxonomy" id="1045776"/>
    <lineage>
        <taxon>Bacteria</taxon>
        <taxon>Bacillati</taxon>
        <taxon>Actinomycetota</taxon>
        <taxon>Actinomycetes</taxon>
        <taxon>Pseudonocardiales</taxon>
        <taxon>Pseudonocardiaceae</taxon>
        <taxon>Kutzneria</taxon>
    </lineage>
</organism>
<dbReference type="PROSITE" id="PS50801">
    <property type="entry name" value="STAS"/>
    <property type="match status" value="1"/>
</dbReference>
<dbReference type="Pfam" id="PF13466">
    <property type="entry name" value="STAS_2"/>
    <property type="match status" value="1"/>
</dbReference>
<dbReference type="InterPro" id="IPR036890">
    <property type="entry name" value="HATPase_C_sf"/>
</dbReference>
<dbReference type="InterPro" id="IPR003018">
    <property type="entry name" value="GAF"/>
</dbReference>
<evidence type="ECO:0000256" key="1">
    <source>
        <dbReference type="ARBA" id="ARBA00022801"/>
    </source>
</evidence>
<accession>A0A3E0HI04</accession>
<keyword evidence="6" id="KW-1185">Reference proteome</keyword>
<dbReference type="InterPro" id="IPR058548">
    <property type="entry name" value="MlaB-like_STAS"/>
</dbReference>
<dbReference type="SUPFAM" id="SSF55781">
    <property type="entry name" value="GAF domain-like"/>
    <property type="match status" value="2"/>
</dbReference>
<dbReference type="InterPro" id="IPR013655">
    <property type="entry name" value="PAS_fold_3"/>
</dbReference>
<dbReference type="PANTHER" id="PTHR43156:SF2">
    <property type="entry name" value="STAGE II SPORULATION PROTEIN E"/>
    <property type="match status" value="1"/>
</dbReference>
<dbReference type="InterPro" id="IPR002645">
    <property type="entry name" value="STAS_dom"/>
</dbReference>
<dbReference type="Pfam" id="PF07228">
    <property type="entry name" value="SpoIIE"/>
    <property type="match status" value="1"/>
</dbReference>
<dbReference type="GO" id="GO:0016791">
    <property type="term" value="F:phosphatase activity"/>
    <property type="evidence" value="ECO:0007669"/>
    <property type="project" value="TreeGrafter"/>
</dbReference>
<gene>
    <name evidence="5" type="ORF">BCF44_107196</name>
</gene>
<dbReference type="Gene3D" id="3.30.750.24">
    <property type="entry name" value="STAS domain"/>
    <property type="match status" value="1"/>
</dbReference>
<evidence type="ECO:0000313" key="6">
    <source>
        <dbReference type="Proteomes" id="UP000256269"/>
    </source>
</evidence>
<dbReference type="SMART" id="SM00331">
    <property type="entry name" value="PP2C_SIG"/>
    <property type="match status" value="1"/>
</dbReference>
<dbReference type="Gene3D" id="3.30.450.20">
    <property type="entry name" value="PAS domain"/>
    <property type="match status" value="1"/>
</dbReference>
<dbReference type="SMART" id="SM00065">
    <property type="entry name" value="GAF"/>
    <property type="match status" value="2"/>
</dbReference>
<dbReference type="SUPFAM" id="SSF55785">
    <property type="entry name" value="PYP-like sensor domain (PAS domain)"/>
    <property type="match status" value="1"/>
</dbReference>
<dbReference type="Pfam" id="PF01590">
    <property type="entry name" value="GAF"/>
    <property type="match status" value="1"/>
</dbReference>
<dbReference type="SMART" id="SM00387">
    <property type="entry name" value="HATPase_c"/>
    <property type="match status" value="1"/>
</dbReference>
<protein>
    <submittedName>
        <fullName evidence="5">Anti-anti-sigma factor</fullName>
    </submittedName>
</protein>
<sequence>MDPFQADDVRAEIGRDPASGEQEPRAVPNTAGAAQLRALLAGLNAIVWEQDPTTLRFRLVNQRTEDLLGYPVAQWLAEDGLWQRILHPQDRDEAVRVVTEARGDLTLTYRVRAESGRWVWLRHLVHVTRDGEGPAMHSVLIDVSEQRRQQRASALLAAAGRALSEPGTVEQRLTAVAELAVSEICDRANVWLRGTDGRYRPVAVAPADVAQQVLDLGAIAAPPRLEEVYRTGEPFVLPEITDDLVEDATAGDPARHAAVTALGTRSVLVAPLVAAGQLVGLLTLVTTGDDRHYEDDELALARDLGQRIATMVSAERLAQRQRHLHEITVALAAAGTVAEAAEVLADGTARALGASAVGVCRLGSDGWLHLVYSKGVERVDRFARVRPDAAFPFAEAANTGRPVWLAGRDEWARRYPDSVDSLRPDTEATVSLPLAVAGRVVGALSASFTERRLFEEEERAFLSALATQAAAAFERAALADVRRETAETLQRSLLPGRLPTVDRLAVTVRYVPAVEGTQAGGDWFDVLELEDGQVAVAVGDVVGNGSAAAAVMGQLRSALASLLLAGHSPGRALDLLDRFAAQVAGAEVTTVACLRLEPATGRLVYSRAGHPPMLLAGLDGAGFLDEGLGPALTLPSGSRPEVTTNLPVGATLLLYTDGLVERRDALLDEGLNRLAAVAAPCRALPLPALVDRVLNELGHHDGAGDDIALVAVRILPAPLHTDLPAQPHQLAALRRQVAEWTAGIGLGGDELDDLQLALGEATGNAVEHAYRTSDRPGRVQVTLSADRDGGLRITVADQGVWQPPPLDPGFRGRGVQIIKALADEVDIDVGSAGTVVRFRLPPASTVPPPTDAVDRHPDAREPDAAVRSHDAGGRHWVEVAGVLDLAGVAAVRRTLLDELAGDRPIVLDFRCVRWLASVGVGLLLEAVRTARGHGEVDVRLPSDGPARRLLDLTGLTRVVVDDRRE</sequence>
<dbReference type="CDD" id="cd16936">
    <property type="entry name" value="HATPase_RsbW-like"/>
    <property type="match status" value="1"/>
</dbReference>
<dbReference type="Gene3D" id="3.30.565.10">
    <property type="entry name" value="Histidine kinase-like ATPase, C-terminal domain"/>
    <property type="match status" value="1"/>
</dbReference>
<feature type="domain" description="STAS" evidence="4">
    <location>
        <begin position="877"/>
        <end position="965"/>
    </location>
</feature>
<dbReference type="InterPro" id="IPR029016">
    <property type="entry name" value="GAF-like_dom_sf"/>
</dbReference>
<name>A0A3E0HI04_9PSEU</name>
<dbReference type="InterPro" id="IPR036457">
    <property type="entry name" value="PPM-type-like_dom_sf"/>
</dbReference>
<dbReference type="Gene3D" id="3.30.450.40">
    <property type="match status" value="2"/>
</dbReference>
<keyword evidence="1" id="KW-0378">Hydrolase</keyword>
<dbReference type="InterPro" id="IPR035965">
    <property type="entry name" value="PAS-like_dom_sf"/>
</dbReference>
<proteinExistence type="predicted"/>
<feature type="domain" description="PAS" evidence="3">
    <location>
        <begin position="32"/>
        <end position="101"/>
    </location>
</feature>
<reference evidence="5 6" key="1">
    <citation type="submission" date="2018-08" db="EMBL/GenBank/DDBJ databases">
        <title>Genomic Encyclopedia of Archaeal and Bacterial Type Strains, Phase II (KMG-II): from individual species to whole genera.</title>
        <authorList>
            <person name="Goeker M."/>
        </authorList>
    </citation>
    <scope>NUCLEOTIDE SEQUENCE [LARGE SCALE GENOMIC DNA]</scope>
    <source>
        <strain evidence="5 6">DSM 45791</strain>
    </source>
</reference>
<dbReference type="SUPFAM" id="SSF81606">
    <property type="entry name" value="PP2C-like"/>
    <property type="match status" value="1"/>
</dbReference>
<dbReference type="InterPro" id="IPR052016">
    <property type="entry name" value="Bact_Sigma-Reg"/>
</dbReference>
<dbReference type="CDD" id="cd00130">
    <property type="entry name" value="PAS"/>
    <property type="match status" value="1"/>
</dbReference>
<dbReference type="NCBIfam" id="TIGR00229">
    <property type="entry name" value="sensory_box"/>
    <property type="match status" value="1"/>
</dbReference>
<dbReference type="Gene3D" id="3.60.40.10">
    <property type="entry name" value="PPM-type phosphatase domain"/>
    <property type="match status" value="1"/>
</dbReference>
<dbReference type="EMBL" id="QUNO01000007">
    <property type="protein sequence ID" value="REH46063.1"/>
    <property type="molecule type" value="Genomic_DNA"/>
</dbReference>
<dbReference type="PROSITE" id="PS50112">
    <property type="entry name" value="PAS"/>
    <property type="match status" value="1"/>
</dbReference>
<dbReference type="Pfam" id="PF08447">
    <property type="entry name" value="PAS_3"/>
    <property type="match status" value="1"/>
</dbReference>
<dbReference type="CDD" id="cd07043">
    <property type="entry name" value="STAS_anti-anti-sigma_factors"/>
    <property type="match status" value="1"/>
</dbReference>
<feature type="region of interest" description="Disordered" evidence="2">
    <location>
        <begin position="1"/>
        <end position="27"/>
    </location>
</feature>
<dbReference type="InterPro" id="IPR036513">
    <property type="entry name" value="STAS_dom_sf"/>
</dbReference>
<dbReference type="AlphaFoldDB" id="A0A3E0HI04"/>
<dbReference type="SMART" id="SM00091">
    <property type="entry name" value="PAS"/>
    <property type="match status" value="1"/>
</dbReference>
<dbReference type="Pfam" id="PF13581">
    <property type="entry name" value="HATPase_c_2"/>
    <property type="match status" value="1"/>
</dbReference>
<evidence type="ECO:0000256" key="2">
    <source>
        <dbReference type="SAM" id="MobiDB-lite"/>
    </source>
</evidence>
<evidence type="ECO:0000259" key="3">
    <source>
        <dbReference type="PROSITE" id="PS50112"/>
    </source>
</evidence>
<comment type="caution">
    <text evidence="5">The sequence shown here is derived from an EMBL/GenBank/DDBJ whole genome shotgun (WGS) entry which is preliminary data.</text>
</comment>
<dbReference type="InterPro" id="IPR000014">
    <property type="entry name" value="PAS"/>
</dbReference>
<dbReference type="SUPFAM" id="SSF55874">
    <property type="entry name" value="ATPase domain of HSP90 chaperone/DNA topoisomerase II/histidine kinase"/>
    <property type="match status" value="1"/>
</dbReference>
<evidence type="ECO:0000313" key="5">
    <source>
        <dbReference type="EMBL" id="REH46063.1"/>
    </source>
</evidence>
<dbReference type="Proteomes" id="UP000256269">
    <property type="component" value="Unassembled WGS sequence"/>
</dbReference>
<evidence type="ECO:0000259" key="4">
    <source>
        <dbReference type="PROSITE" id="PS50801"/>
    </source>
</evidence>
<dbReference type="InterPro" id="IPR001932">
    <property type="entry name" value="PPM-type_phosphatase-like_dom"/>
</dbReference>
<dbReference type="PANTHER" id="PTHR43156">
    <property type="entry name" value="STAGE II SPORULATION PROTEIN E-RELATED"/>
    <property type="match status" value="1"/>
</dbReference>